<dbReference type="InterPro" id="IPR010998">
    <property type="entry name" value="Integrase_recombinase_N"/>
</dbReference>
<dbReference type="NCBIfam" id="NF007246">
    <property type="entry name" value="PRK09692.1"/>
    <property type="match status" value="1"/>
</dbReference>
<dbReference type="Pfam" id="PF22022">
    <property type="entry name" value="Phage_int_M"/>
    <property type="match status" value="1"/>
</dbReference>
<evidence type="ECO:0000259" key="7">
    <source>
        <dbReference type="PROSITE" id="PS51900"/>
    </source>
</evidence>
<evidence type="ECO:0000256" key="3">
    <source>
        <dbReference type="ARBA" id="ARBA00023125"/>
    </source>
</evidence>
<keyword evidence="4" id="KW-0233">DNA recombination</keyword>
<evidence type="ECO:0000256" key="1">
    <source>
        <dbReference type="ARBA" id="ARBA00008857"/>
    </source>
</evidence>
<dbReference type="SUPFAM" id="SSF56349">
    <property type="entry name" value="DNA breaking-rejoining enzymes"/>
    <property type="match status" value="1"/>
</dbReference>
<sequence>MARLTRPLSHNEILKAKPQDKDYTLHDGDGLFLLVKTSGKKLWRLRYQRPGTDKRTNVSLGAYPALSLADARQIRDEKLSLLVRGIDPQAKDAEETEQKQIAQESIFLNVAKQWFALKQAHVSADHAKDIWRSIEKDILPSLENVPVQEIKARLLIQVLEPIKARGALETVRRLVQRINEIMIYAVNTGLIEANPASGIGNAFERPKKQHMPTIRPEELPKLMRTIAMSNLSIPTRCLLEWQLLTLIRPAEASATAWAEIDIEKKEWCIPAERMKAKRDHIVPLSDQAVEILEIMRPISGRREHVFPSRNDPRKPMNSQTANAALKRIGYGGKLVAHGLRSIASTAMNEAEFNADVIEAALAHSDKNEVRKAYNRSTYLEQRRDLMVWWGSLVYSLNIIKNSN</sequence>
<dbReference type="PANTHER" id="PTHR30629:SF6">
    <property type="entry name" value="PROPHAGE INTEGRASE INTA-RELATED"/>
    <property type="match status" value="1"/>
</dbReference>
<feature type="domain" description="Core-binding (CB)" evidence="7">
    <location>
        <begin position="105"/>
        <end position="186"/>
    </location>
</feature>
<dbReference type="InterPro" id="IPR044068">
    <property type="entry name" value="CB"/>
</dbReference>
<evidence type="ECO:0000256" key="5">
    <source>
        <dbReference type="PROSITE-ProRule" id="PRU01248"/>
    </source>
</evidence>
<dbReference type="InterPro" id="IPR013762">
    <property type="entry name" value="Integrase-like_cat_sf"/>
</dbReference>
<dbReference type="RefSeq" id="WP_248946366.1">
    <property type="nucleotide sequence ID" value="NZ_CBCSGY010000014.1"/>
</dbReference>
<evidence type="ECO:0000256" key="4">
    <source>
        <dbReference type="ARBA" id="ARBA00023172"/>
    </source>
</evidence>
<evidence type="ECO:0000256" key="2">
    <source>
        <dbReference type="ARBA" id="ARBA00022908"/>
    </source>
</evidence>
<dbReference type="Proteomes" id="UP001165275">
    <property type="component" value="Unassembled WGS sequence"/>
</dbReference>
<name>A0ABT0KE53_9GAMM</name>
<reference evidence="8" key="1">
    <citation type="submission" date="2021-04" db="EMBL/GenBank/DDBJ databases">
        <title>Genome sequence of Serratia sp. arafor3.</title>
        <authorList>
            <person name="Besaury L."/>
        </authorList>
    </citation>
    <scope>NUCLEOTIDE SEQUENCE</scope>
    <source>
        <strain evidence="8">Arafor3</strain>
    </source>
</reference>
<protein>
    <submittedName>
        <fullName evidence="8">Tyrosine-type recombinase/integrase</fullName>
    </submittedName>
</protein>
<comment type="similarity">
    <text evidence="1">Belongs to the 'phage' integrase family.</text>
</comment>
<dbReference type="InterPro" id="IPR038488">
    <property type="entry name" value="Integrase_DNA-bd_sf"/>
</dbReference>
<dbReference type="InterPro" id="IPR050808">
    <property type="entry name" value="Phage_Integrase"/>
</dbReference>
<gene>
    <name evidence="8" type="ORF">KAJ71_14350</name>
</gene>
<dbReference type="Pfam" id="PF13356">
    <property type="entry name" value="Arm-DNA-bind_3"/>
    <property type="match status" value="1"/>
</dbReference>
<dbReference type="PANTHER" id="PTHR30629">
    <property type="entry name" value="PROPHAGE INTEGRASE"/>
    <property type="match status" value="1"/>
</dbReference>
<evidence type="ECO:0000259" key="6">
    <source>
        <dbReference type="PROSITE" id="PS51898"/>
    </source>
</evidence>
<evidence type="ECO:0000313" key="9">
    <source>
        <dbReference type="Proteomes" id="UP001165275"/>
    </source>
</evidence>
<dbReference type="EMBL" id="JAGQDC010000011">
    <property type="protein sequence ID" value="MCL1030197.1"/>
    <property type="molecule type" value="Genomic_DNA"/>
</dbReference>
<dbReference type="CDD" id="cd00801">
    <property type="entry name" value="INT_P4_C"/>
    <property type="match status" value="1"/>
</dbReference>
<dbReference type="Gene3D" id="1.10.443.10">
    <property type="entry name" value="Intergrase catalytic core"/>
    <property type="match status" value="1"/>
</dbReference>
<dbReference type="InterPro" id="IPR002104">
    <property type="entry name" value="Integrase_catalytic"/>
</dbReference>
<comment type="caution">
    <text evidence="8">The sequence shown here is derived from an EMBL/GenBank/DDBJ whole genome shotgun (WGS) entry which is preliminary data.</text>
</comment>
<keyword evidence="3 5" id="KW-0238">DNA-binding</keyword>
<dbReference type="PROSITE" id="PS51900">
    <property type="entry name" value="CB"/>
    <property type="match status" value="1"/>
</dbReference>
<proteinExistence type="inferred from homology"/>
<keyword evidence="2" id="KW-0229">DNA integration</keyword>
<dbReference type="Gene3D" id="3.30.160.390">
    <property type="entry name" value="Integrase, DNA-binding domain"/>
    <property type="match status" value="1"/>
</dbReference>
<dbReference type="InterPro" id="IPR053876">
    <property type="entry name" value="Phage_int_M"/>
</dbReference>
<keyword evidence="9" id="KW-1185">Reference proteome</keyword>
<dbReference type="PROSITE" id="PS51898">
    <property type="entry name" value="TYR_RECOMBINASE"/>
    <property type="match status" value="1"/>
</dbReference>
<accession>A0ABT0KE53</accession>
<organism evidence="8 9">
    <name type="scientific">Serratia silvae</name>
    <dbReference type="NCBI Taxonomy" id="2824122"/>
    <lineage>
        <taxon>Bacteria</taxon>
        <taxon>Pseudomonadati</taxon>
        <taxon>Pseudomonadota</taxon>
        <taxon>Gammaproteobacteria</taxon>
        <taxon>Enterobacterales</taxon>
        <taxon>Yersiniaceae</taxon>
        <taxon>Serratia</taxon>
    </lineage>
</organism>
<dbReference type="InterPro" id="IPR025166">
    <property type="entry name" value="Integrase_DNA_bind_dom"/>
</dbReference>
<dbReference type="InterPro" id="IPR011010">
    <property type="entry name" value="DNA_brk_join_enz"/>
</dbReference>
<evidence type="ECO:0000313" key="8">
    <source>
        <dbReference type="EMBL" id="MCL1030197.1"/>
    </source>
</evidence>
<feature type="domain" description="Tyr recombinase" evidence="6">
    <location>
        <begin position="209"/>
        <end position="386"/>
    </location>
</feature>
<dbReference type="Gene3D" id="1.10.150.130">
    <property type="match status" value="1"/>
</dbReference>
<dbReference type="Pfam" id="PF00589">
    <property type="entry name" value="Phage_integrase"/>
    <property type="match status" value="1"/>
</dbReference>